<dbReference type="PROSITE" id="PS51464">
    <property type="entry name" value="SIS"/>
    <property type="match status" value="1"/>
</dbReference>
<dbReference type="Gene3D" id="1.10.10.10">
    <property type="entry name" value="Winged helix-like DNA-binding domain superfamily/Winged helix DNA-binding domain"/>
    <property type="match status" value="1"/>
</dbReference>
<dbReference type="Pfam" id="PF01380">
    <property type="entry name" value="SIS"/>
    <property type="match status" value="1"/>
</dbReference>
<dbReference type="RefSeq" id="WP_209532349.1">
    <property type="nucleotide sequence ID" value="NZ_JAEEGA010000022.1"/>
</dbReference>
<sequence length="235" mass="26190">MNISTLVNKYRLNKTEQTILLFLQDNLSETKDLGIRGVAKQCFTSPATIVNLAKKMNYSGYTELVFKIKEGIGQSDLPENTQISVADYPAYQEQFSALLSRYRQANIMILASGFSQIISNYVNESLIIHGFRSISNSHLELLEPDFLKETLVLTISESGETTSLKEIILRAQGNGIDVISFTGNPQSTIAKASSLAIPIKTANQFSNEQHAPHLFYGNTLNMFELLLSAYLRPML</sequence>
<dbReference type="PANTHER" id="PTHR30514">
    <property type="entry name" value="GLUCOKINASE"/>
    <property type="match status" value="1"/>
</dbReference>
<name>A0A940PID4_9ENTE</name>
<dbReference type="GO" id="GO:1901135">
    <property type="term" value="P:carbohydrate derivative metabolic process"/>
    <property type="evidence" value="ECO:0007669"/>
    <property type="project" value="InterPro"/>
</dbReference>
<evidence type="ECO:0000259" key="1">
    <source>
        <dbReference type="PROSITE" id="PS51071"/>
    </source>
</evidence>
<dbReference type="Pfam" id="PF01418">
    <property type="entry name" value="HTH_6"/>
    <property type="match status" value="1"/>
</dbReference>
<dbReference type="SUPFAM" id="SSF53697">
    <property type="entry name" value="SIS domain"/>
    <property type="match status" value="1"/>
</dbReference>
<dbReference type="PANTHER" id="PTHR30514:SF21">
    <property type="entry name" value="RPIR-FAMILY TRANSCRIPTIONAL REGULATOR"/>
    <property type="match status" value="1"/>
</dbReference>
<evidence type="ECO:0000259" key="2">
    <source>
        <dbReference type="PROSITE" id="PS51464"/>
    </source>
</evidence>
<dbReference type="InterPro" id="IPR000281">
    <property type="entry name" value="HTH_RpiR"/>
</dbReference>
<feature type="domain" description="HTH rpiR-type" evidence="1">
    <location>
        <begin position="1"/>
        <end position="75"/>
    </location>
</feature>
<dbReference type="SUPFAM" id="SSF46689">
    <property type="entry name" value="Homeodomain-like"/>
    <property type="match status" value="1"/>
</dbReference>
<comment type="caution">
    <text evidence="3">The sequence shown here is derived from an EMBL/GenBank/DDBJ whole genome shotgun (WGS) entry which is preliminary data.</text>
</comment>
<dbReference type="GO" id="GO:0097367">
    <property type="term" value="F:carbohydrate derivative binding"/>
    <property type="evidence" value="ECO:0007669"/>
    <property type="project" value="InterPro"/>
</dbReference>
<dbReference type="GO" id="GO:0003677">
    <property type="term" value="F:DNA binding"/>
    <property type="evidence" value="ECO:0007669"/>
    <property type="project" value="InterPro"/>
</dbReference>
<dbReference type="InterPro" id="IPR001347">
    <property type="entry name" value="SIS_dom"/>
</dbReference>
<dbReference type="GO" id="GO:0003700">
    <property type="term" value="F:DNA-binding transcription factor activity"/>
    <property type="evidence" value="ECO:0007669"/>
    <property type="project" value="InterPro"/>
</dbReference>
<dbReference type="InterPro" id="IPR047640">
    <property type="entry name" value="RpiR-like"/>
</dbReference>
<keyword evidence="4" id="KW-1185">Reference proteome</keyword>
<dbReference type="Gene3D" id="3.40.50.10490">
    <property type="entry name" value="Glucose-6-phosphate isomerase like protein, domain 1"/>
    <property type="match status" value="1"/>
</dbReference>
<feature type="domain" description="SIS" evidence="2">
    <location>
        <begin position="95"/>
        <end position="233"/>
    </location>
</feature>
<dbReference type="AlphaFoldDB" id="A0A940PID4"/>
<dbReference type="InterPro" id="IPR036388">
    <property type="entry name" value="WH-like_DNA-bd_sf"/>
</dbReference>
<reference evidence="3" key="1">
    <citation type="submission" date="2020-12" db="EMBL/GenBank/DDBJ databases">
        <title>Vagococcus allomyrinae sp. nov. and Enterococcus lavae sp. nov., isolated from the larvae of Allomyrina dichotoma.</title>
        <authorList>
            <person name="Lee S.D."/>
        </authorList>
    </citation>
    <scope>NUCLEOTIDE SEQUENCE</scope>
    <source>
        <strain evidence="3">BWB3-3</strain>
    </source>
</reference>
<evidence type="ECO:0000313" key="4">
    <source>
        <dbReference type="Proteomes" id="UP000674938"/>
    </source>
</evidence>
<accession>A0A940PID4</accession>
<organism evidence="3 4">
    <name type="scientific">Vagococcus allomyrinae</name>
    <dbReference type="NCBI Taxonomy" id="2794353"/>
    <lineage>
        <taxon>Bacteria</taxon>
        <taxon>Bacillati</taxon>
        <taxon>Bacillota</taxon>
        <taxon>Bacilli</taxon>
        <taxon>Lactobacillales</taxon>
        <taxon>Enterococcaceae</taxon>
        <taxon>Vagococcus</taxon>
    </lineage>
</organism>
<dbReference type="PROSITE" id="PS51071">
    <property type="entry name" value="HTH_RPIR"/>
    <property type="match status" value="1"/>
</dbReference>
<dbReference type="Proteomes" id="UP000674938">
    <property type="component" value="Unassembled WGS sequence"/>
</dbReference>
<evidence type="ECO:0000313" key="3">
    <source>
        <dbReference type="EMBL" id="MBP1044136.1"/>
    </source>
</evidence>
<dbReference type="InterPro" id="IPR046348">
    <property type="entry name" value="SIS_dom_sf"/>
</dbReference>
<dbReference type="EMBL" id="JAEEGA010000022">
    <property type="protein sequence ID" value="MBP1044136.1"/>
    <property type="molecule type" value="Genomic_DNA"/>
</dbReference>
<protein>
    <submittedName>
        <fullName evidence="3">MurR/RpiR family transcriptional regulator</fullName>
    </submittedName>
</protein>
<dbReference type="InterPro" id="IPR009057">
    <property type="entry name" value="Homeodomain-like_sf"/>
</dbReference>
<gene>
    <name evidence="3" type="ORF">I6N95_24300</name>
</gene>
<proteinExistence type="predicted"/>